<keyword evidence="3" id="KW-1185">Reference proteome</keyword>
<feature type="compositionally biased region" description="Low complexity" evidence="1">
    <location>
        <begin position="111"/>
        <end position="126"/>
    </location>
</feature>
<dbReference type="VEuPathDB" id="FungiDB:VP01_185g1"/>
<feature type="compositionally biased region" description="Polar residues" evidence="1">
    <location>
        <begin position="567"/>
        <end position="586"/>
    </location>
</feature>
<evidence type="ECO:0000313" key="2">
    <source>
        <dbReference type="EMBL" id="KNZ58799.1"/>
    </source>
</evidence>
<feature type="compositionally biased region" description="Basic residues" evidence="1">
    <location>
        <begin position="394"/>
        <end position="406"/>
    </location>
</feature>
<name>A0A0L6VDJ4_9BASI</name>
<dbReference type="Proteomes" id="UP000037035">
    <property type="component" value="Unassembled WGS sequence"/>
</dbReference>
<feature type="compositionally biased region" description="Basic and acidic residues" evidence="1">
    <location>
        <begin position="604"/>
        <end position="625"/>
    </location>
</feature>
<proteinExistence type="predicted"/>
<gene>
    <name evidence="2" type="ORF">VP01_185g1</name>
</gene>
<reference evidence="2 3" key="1">
    <citation type="submission" date="2015-08" db="EMBL/GenBank/DDBJ databases">
        <title>Next Generation Sequencing and Analysis of the Genome of Puccinia sorghi L Schw, the Causal Agent of Maize Common Rust.</title>
        <authorList>
            <person name="Rochi L."/>
            <person name="Burguener G."/>
            <person name="Darino M."/>
            <person name="Turjanski A."/>
            <person name="Kreff E."/>
            <person name="Dieguez M.J."/>
            <person name="Sacco F."/>
        </authorList>
    </citation>
    <scope>NUCLEOTIDE SEQUENCE [LARGE SCALE GENOMIC DNA]</scope>
    <source>
        <strain evidence="2 3">RO10H11247</strain>
    </source>
</reference>
<feature type="region of interest" description="Disordered" evidence="1">
    <location>
        <begin position="148"/>
        <end position="706"/>
    </location>
</feature>
<feature type="compositionally biased region" description="Polar residues" evidence="1">
    <location>
        <begin position="25"/>
        <end position="55"/>
    </location>
</feature>
<comment type="caution">
    <text evidence="2">The sequence shown here is derived from an EMBL/GenBank/DDBJ whole genome shotgun (WGS) entry which is preliminary data.</text>
</comment>
<dbReference type="EMBL" id="LAVV01006681">
    <property type="protein sequence ID" value="KNZ58799.1"/>
    <property type="molecule type" value="Genomic_DNA"/>
</dbReference>
<evidence type="ECO:0000313" key="3">
    <source>
        <dbReference type="Proteomes" id="UP000037035"/>
    </source>
</evidence>
<feature type="compositionally biased region" description="Polar residues" evidence="1">
    <location>
        <begin position="312"/>
        <end position="325"/>
    </location>
</feature>
<feature type="compositionally biased region" description="Basic and acidic residues" evidence="1">
    <location>
        <begin position="858"/>
        <end position="867"/>
    </location>
</feature>
<feature type="compositionally biased region" description="Polar residues" evidence="1">
    <location>
        <begin position="506"/>
        <end position="527"/>
    </location>
</feature>
<feature type="compositionally biased region" description="Polar residues" evidence="1">
    <location>
        <begin position="279"/>
        <end position="288"/>
    </location>
</feature>
<feature type="region of interest" description="Disordered" evidence="1">
    <location>
        <begin position="815"/>
        <end position="870"/>
    </location>
</feature>
<dbReference type="AlphaFoldDB" id="A0A0L6VDJ4"/>
<feature type="compositionally biased region" description="Low complexity" evidence="1">
    <location>
        <begin position="843"/>
        <end position="852"/>
    </location>
</feature>
<evidence type="ECO:0000256" key="1">
    <source>
        <dbReference type="SAM" id="MobiDB-lite"/>
    </source>
</evidence>
<dbReference type="OrthoDB" id="10620254at2759"/>
<feature type="compositionally biased region" description="Basic and acidic residues" evidence="1">
    <location>
        <begin position="679"/>
        <end position="688"/>
    </location>
</feature>
<feature type="compositionally biased region" description="Basic and acidic residues" evidence="1">
    <location>
        <begin position="265"/>
        <end position="274"/>
    </location>
</feature>
<feature type="compositionally biased region" description="Polar residues" evidence="1">
    <location>
        <begin position="333"/>
        <end position="358"/>
    </location>
</feature>
<feature type="compositionally biased region" description="Low complexity" evidence="1">
    <location>
        <begin position="648"/>
        <end position="657"/>
    </location>
</feature>
<feature type="compositionally biased region" description="Polar residues" evidence="1">
    <location>
        <begin position="910"/>
        <end position="927"/>
    </location>
</feature>
<protein>
    <submittedName>
        <fullName evidence="2">Uncharacterized protein</fullName>
    </submittedName>
</protein>
<feature type="region of interest" description="Disordered" evidence="1">
    <location>
        <begin position="1"/>
        <end position="134"/>
    </location>
</feature>
<feature type="compositionally biased region" description="Low complexity" evidence="1">
    <location>
        <begin position="555"/>
        <end position="566"/>
    </location>
</feature>
<sequence>MPDKEPSLGEASRSIPPINRLAKPFQNSSGVLTSTNTRLVGNYHQTPSHQLNTPPYHSPLNPSNPVPLPSSAQVPSNLTNTTYSNPPARHPSYGDLHTFLPSNHPWHPKASPSSSTPSHTSSVPPHQNHPHHYYFPSQQRLHPAETRKIVGQKRKSSASPSPEPHPENLSVNQTTNTTNRPTSKAWAPPSPLPTGNHRLNHPRAHNPSSYHPSNQPNLHPSSTQACESRPSSLAGLLANHPDAPHPPTEPSKLDVPYPTATEASMSRRDPDRSRGRPSITTSQNTSQIQPPPVSQRPPSAEQQWSSHHRSSLGCSPQISRNTMLSANDPAEPSTRSNYSKPSTPLTSNQTLPDRTTTAYGHPFRSETHHPAASNDMQHSRSPTVYYHSYPTHRQPNHPHPQQHHHPLYPPPLSHDHRPELHLRSNFSQQSIRHSSLSTPDGHLLPTQSSSRPDPDPKQNSHRLLQHQSPSHENHFLHPSQNRIHYSDTSRPSPITSNYPLPLPASRPSTSSSLTNQHPPISAVSQQTRHSHHLKSPSGSPDRPRLYQPEPRRVTLPSPDLQLQLSPGHQNTDLYPSQGLTDRTCQQVPPHPLRSSHTHILRSTHPSEDAHFSPPRRLERYPEQAHHSSVSGPPRHRSSMSTDVSHSLPPSRQSRPQPVFMHEFPPEFPNRPPPSLQADSDSHRHDHPSQDFSTHQTLSHESDQSPQIKLAADHPATDRARYAQSPPESFQVQHATYLGRDHLASPIVMQPHPSYSGPSRRQPLPTHYEYQQHPATQNEPPSNQNLKSSVISAEHPPETRPTVGSLHDVSFTHQANHSQATKNGFPSSHEHCLAPSPEAHQQNKRSVPSNNPRRNSRSSKVERVDELPRAGTSQLWSRAAADTLHMDHVFANVSNVSLSNKPRCNREKTAKSSSQTEPLLSKGSTNITPAPDPRLASQAGLSTGKP</sequence>
<feature type="compositionally biased region" description="Polar residues" evidence="1">
    <location>
        <begin position="206"/>
        <end position="231"/>
    </location>
</feature>
<feature type="compositionally biased region" description="Polar residues" evidence="1">
    <location>
        <begin position="815"/>
        <end position="825"/>
    </location>
</feature>
<feature type="compositionally biased region" description="Basic and acidic residues" evidence="1">
    <location>
        <begin position="541"/>
        <end position="552"/>
    </location>
</feature>
<feature type="compositionally biased region" description="Pro residues" evidence="1">
    <location>
        <begin position="665"/>
        <end position="674"/>
    </location>
</feature>
<feature type="compositionally biased region" description="Polar residues" evidence="1">
    <location>
        <begin position="478"/>
        <end position="498"/>
    </location>
</feature>
<feature type="region of interest" description="Disordered" evidence="1">
    <location>
        <begin position="898"/>
        <end position="945"/>
    </location>
</feature>
<accession>A0A0L6VDJ4</accession>
<feature type="compositionally biased region" description="Polar residues" evidence="1">
    <location>
        <begin position="296"/>
        <end position="305"/>
    </location>
</feature>
<feature type="compositionally biased region" description="Polar residues" evidence="1">
    <location>
        <begin position="424"/>
        <end position="438"/>
    </location>
</feature>
<feature type="compositionally biased region" description="Polar residues" evidence="1">
    <location>
        <begin position="72"/>
        <end position="85"/>
    </location>
</feature>
<organism evidence="2 3">
    <name type="scientific">Puccinia sorghi</name>
    <dbReference type="NCBI Taxonomy" id="27349"/>
    <lineage>
        <taxon>Eukaryota</taxon>
        <taxon>Fungi</taxon>
        <taxon>Dikarya</taxon>
        <taxon>Basidiomycota</taxon>
        <taxon>Pucciniomycotina</taxon>
        <taxon>Pucciniomycetes</taxon>
        <taxon>Pucciniales</taxon>
        <taxon>Pucciniaceae</taxon>
        <taxon>Puccinia</taxon>
    </lineage>
</organism>
<feature type="compositionally biased region" description="Polar residues" evidence="1">
    <location>
        <begin position="169"/>
        <end position="182"/>
    </location>
</feature>
<feature type="compositionally biased region" description="Basic and acidic residues" evidence="1">
    <location>
        <begin position="413"/>
        <end position="422"/>
    </location>
</feature>